<evidence type="ECO:0000313" key="2">
    <source>
        <dbReference type="EMBL" id="MDF2261025.1"/>
    </source>
</evidence>
<keyword evidence="3" id="KW-1185">Reference proteome</keyword>
<organism evidence="2 3">
    <name type="scientific">Streptantibioticus ferralitis</name>
    <dbReference type="NCBI Taxonomy" id="236510"/>
    <lineage>
        <taxon>Bacteria</taxon>
        <taxon>Bacillati</taxon>
        <taxon>Actinomycetota</taxon>
        <taxon>Actinomycetes</taxon>
        <taxon>Kitasatosporales</taxon>
        <taxon>Streptomycetaceae</taxon>
        <taxon>Streptantibioticus</taxon>
    </lineage>
</organism>
<keyword evidence="1" id="KW-0472">Membrane</keyword>
<gene>
    <name evidence="2" type="ORF">P2L57_36505</name>
</gene>
<sequence length="121" mass="13113">MRHEHRPERQVDPDHRRRSRPGTVLALVAAIGIGLALGAEVDVIGYLTSRYYGLASSRMFGVFYAVFTRGIGASPRLMAWLRAATGSYFAALVVAAGLLVGASALLTAPRFPRRPRKAFAT</sequence>
<proteinExistence type="predicted"/>
<evidence type="ECO:0000256" key="1">
    <source>
        <dbReference type="SAM" id="Phobius"/>
    </source>
</evidence>
<keyword evidence="1" id="KW-0812">Transmembrane</keyword>
<keyword evidence="1" id="KW-1133">Transmembrane helix</keyword>
<dbReference type="EMBL" id="JARHTQ010000045">
    <property type="protein sequence ID" value="MDF2261025.1"/>
    <property type="molecule type" value="Genomic_DNA"/>
</dbReference>
<protein>
    <recommendedName>
        <fullName evidence="4">Major facilitator superfamily (MFS) profile domain-containing protein</fullName>
    </recommendedName>
</protein>
<feature type="transmembrane region" description="Helical" evidence="1">
    <location>
        <begin position="21"/>
        <end position="39"/>
    </location>
</feature>
<evidence type="ECO:0008006" key="4">
    <source>
        <dbReference type="Google" id="ProtNLM"/>
    </source>
</evidence>
<dbReference type="RefSeq" id="WP_275822217.1">
    <property type="nucleotide sequence ID" value="NZ_BAAANM010000042.1"/>
</dbReference>
<dbReference type="InterPro" id="IPR036259">
    <property type="entry name" value="MFS_trans_sf"/>
</dbReference>
<feature type="transmembrane region" description="Helical" evidence="1">
    <location>
        <begin position="51"/>
        <end position="67"/>
    </location>
</feature>
<reference evidence="2 3" key="1">
    <citation type="submission" date="2023-03" db="EMBL/GenBank/DDBJ databases">
        <title>Draft genome sequence of type strain Streptomyces ferralitis JCM 14344.</title>
        <authorList>
            <person name="Klaysubun C."/>
            <person name="Duangmal K."/>
        </authorList>
    </citation>
    <scope>NUCLEOTIDE SEQUENCE [LARGE SCALE GENOMIC DNA]</scope>
    <source>
        <strain evidence="2 3">JCM 14344</strain>
    </source>
</reference>
<dbReference type="SUPFAM" id="SSF103473">
    <property type="entry name" value="MFS general substrate transporter"/>
    <property type="match status" value="1"/>
</dbReference>
<evidence type="ECO:0000313" key="3">
    <source>
        <dbReference type="Proteomes" id="UP001220022"/>
    </source>
</evidence>
<comment type="caution">
    <text evidence="2">The sequence shown here is derived from an EMBL/GenBank/DDBJ whole genome shotgun (WGS) entry which is preliminary data.</text>
</comment>
<dbReference type="Proteomes" id="UP001220022">
    <property type="component" value="Unassembled WGS sequence"/>
</dbReference>
<name>A0ABT5ZB12_9ACTN</name>
<accession>A0ABT5ZB12</accession>
<feature type="transmembrane region" description="Helical" evidence="1">
    <location>
        <begin position="88"/>
        <end position="108"/>
    </location>
</feature>